<name>A0ABD7G851_AERHY</name>
<proteinExistence type="predicted"/>
<dbReference type="RefSeq" id="WP_060390402.1">
    <property type="nucleotide sequence ID" value="NZ_CP102370.1"/>
</dbReference>
<evidence type="ECO:0000313" key="2">
    <source>
        <dbReference type="EMBL" id="RCF49393.1"/>
    </source>
</evidence>
<reference evidence="2 3" key="1">
    <citation type="journal article" date="2018" name="PLoS ONE">
        <title>Phenotypic characterization and whole genome analysis of extended-spectrum beta-lactamase-producing bacteria isolated from dogs in Germany.</title>
        <authorList>
            <person name="Boehmer T."/>
            <person name="Vogler A.J."/>
            <person name="Thomas A."/>
            <person name="Sauer S."/>
            <person name="Hergenroether M."/>
            <person name="Straubinger R.K."/>
            <person name="Birdsell D."/>
            <person name="Keim P."/>
            <person name="Sahl J.W."/>
            <person name="Williamson C.H."/>
            <person name="Riehm J.M."/>
        </authorList>
    </citation>
    <scope>NUCLEOTIDE SEQUENCE [LARGE SCALE GENOMIC DNA]</scope>
    <source>
        <strain evidence="2 3">AFG_SD03_1510_Ahy_093</strain>
    </source>
</reference>
<dbReference type="NCBIfam" id="NF038109">
    <property type="entry name" value="tapY2_fam"/>
    <property type="match status" value="1"/>
</dbReference>
<feature type="signal peptide" evidence="1">
    <location>
        <begin position="1"/>
        <end position="20"/>
    </location>
</feature>
<evidence type="ECO:0000256" key="1">
    <source>
        <dbReference type="SAM" id="SignalP"/>
    </source>
</evidence>
<comment type="caution">
    <text evidence="2">The sequence shown here is derived from an EMBL/GenBank/DDBJ whole genome shotgun (WGS) entry which is preliminary data.</text>
</comment>
<accession>A0ABD7G851</accession>
<keyword evidence="1" id="KW-0732">Signal</keyword>
<sequence>MKFIYSFSMLFFLLSSVAVAADIKCYVELENGQKVILQTSLSDNSQDSIHRAFTKKGFEYQGRVSKVKNIIECADVNREFNLESAKKQELSQPR</sequence>
<protein>
    <submittedName>
        <fullName evidence="2">Uncharacterized protein</fullName>
    </submittedName>
</protein>
<organism evidence="2 3">
    <name type="scientific">Aeromonas hydrophila</name>
    <dbReference type="NCBI Taxonomy" id="644"/>
    <lineage>
        <taxon>Bacteria</taxon>
        <taxon>Pseudomonadati</taxon>
        <taxon>Pseudomonadota</taxon>
        <taxon>Gammaproteobacteria</taxon>
        <taxon>Aeromonadales</taxon>
        <taxon>Aeromonadaceae</taxon>
        <taxon>Aeromonas</taxon>
    </lineage>
</organism>
<feature type="chain" id="PRO_5044809154" evidence="1">
    <location>
        <begin position="21"/>
        <end position="94"/>
    </location>
</feature>
<evidence type="ECO:0000313" key="3">
    <source>
        <dbReference type="Proteomes" id="UP000253075"/>
    </source>
</evidence>
<dbReference type="EMBL" id="PUTQ01000014">
    <property type="protein sequence ID" value="RCF49393.1"/>
    <property type="molecule type" value="Genomic_DNA"/>
</dbReference>
<reference evidence="3" key="2">
    <citation type="submission" date="2018-02" db="EMBL/GenBank/DDBJ databases">
        <title>Phenotypic characterization and whole genome analysis of multidrug-resistant, extended-spectrum beta-lactamase-producing bacteria isolated from dogs in Germany.</title>
        <authorList>
            <person name="Williamson C."/>
        </authorList>
    </citation>
    <scope>NUCLEOTIDE SEQUENCE [LARGE SCALE GENOMIC DNA]</scope>
    <source>
        <strain evidence="3">AFG_SD03_1510_Ahy_093</strain>
    </source>
</reference>
<gene>
    <name evidence="2" type="ORF">C6C11_11585</name>
</gene>
<dbReference type="InterPro" id="IPR049848">
    <property type="entry name" value="TapY2-like"/>
</dbReference>
<dbReference type="AlphaFoldDB" id="A0ABD7G851"/>
<dbReference type="Proteomes" id="UP000253075">
    <property type="component" value="Unassembled WGS sequence"/>
</dbReference>